<reference evidence="3" key="1">
    <citation type="journal article" date="2019" name="Int. J. Syst. Evol. Microbiol.">
        <title>The Global Catalogue of Microorganisms (GCM) 10K type strain sequencing project: providing services to taxonomists for standard genome sequencing and annotation.</title>
        <authorList>
            <consortium name="The Broad Institute Genomics Platform"/>
            <consortium name="The Broad Institute Genome Sequencing Center for Infectious Disease"/>
            <person name="Wu L."/>
            <person name="Ma J."/>
        </authorList>
    </citation>
    <scope>NUCLEOTIDE SEQUENCE [LARGE SCALE GENOMIC DNA]</scope>
    <source>
        <strain evidence="3">JCM 12696</strain>
    </source>
</reference>
<feature type="region of interest" description="Disordered" evidence="1">
    <location>
        <begin position="1"/>
        <end position="44"/>
    </location>
</feature>
<protein>
    <recommendedName>
        <fullName evidence="4">Sugar-binding cellulase-like protein</fullName>
    </recommendedName>
</protein>
<evidence type="ECO:0000313" key="3">
    <source>
        <dbReference type="Proteomes" id="UP001501371"/>
    </source>
</evidence>
<organism evidence="2 3">
    <name type="scientific">Streptomyces hebeiensis</name>
    <dbReference type="NCBI Taxonomy" id="229486"/>
    <lineage>
        <taxon>Bacteria</taxon>
        <taxon>Bacillati</taxon>
        <taxon>Actinomycetota</taxon>
        <taxon>Actinomycetes</taxon>
        <taxon>Kitasatosporales</taxon>
        <taxon>Streptomycetaceae</taxon>
        <taxon>Streptomyces</taxon>
    </lineage>
</organism>
<sequence>MPVRVERPVPSAGTGPAPPTVTGRGRRLHRSTAPSGIPESPTTKDVMVYTPIPLAPHLPDRLTLTLWDFTWYTRTGPGEPFENLDRAFAEAVDRGYNTIRICAMPFLTFRSGLSGEMEFGPLGGEYGQGTRWYDVRHITRLDPKAHLLALLRAAQRHGVFVILSSWEYQQSSSFAGDHQWFDSLMAVQPEDRPARLADALADCCELAEAEGLADVIAFVELHNEVQGGYLTEGLPGREPAVVELRGRLEAGLARFHERRPHIPVTVNYARVPLESFRGIPENIDVGVFHPYVYGVLDELVTGYGLRSTDGGFDEERARADLLRPGAPSFDQWRPPAGQEWRQRATIVGKPEIYVHDWVDEQAWDRLLYERYGAHRLAMHNTLDTWMAAAADLCAARGVPLVFGEGWIGYTPLRGTFEEGPVGADFCRYAVRRSAEIGARGTIVCSNAAPHHPMWNDVELQRECNALFARQPV</sequence>
<evidence type="ECO:0000313" key="2">
    <source>
        <dbReference type="EMBL" id="GAA1192937.1"/>
    </source>
</evidence>
<evidence type="ECO:0000256" key="1">
    <source>
        <dbReference type="SAM" id="MobiDB-lite"/>
    </source>
</evidence>
<proteinExistence type="predicted"/>
<dbReference type="SUPFAM" id="SSF51445">
    <property type="entry name" value="(Trans)glycosidases"/>
    <property type="match status" value="1"/>
</dbReference>
<gene>
    <name evidence="2" type="ORF">GCM10009654_57740</name>
</gene>
<dbReference type="EMBL" id="BAAAKV010000068">
    <property type="protein sequence ID" value="GAA1192937.1"/>
    <property type="molecule type" value="Genomic_DNA"/>
</dbReference>
<dbReference type="Pfam" id="PF12876">
    <property type="entry name" value="Cellulase-like"/>
    <property type="match status" value="1"/>
</dbReference>
<evidence type="ECO:0008006" key="4">
    <source>
        <dbReference type="Google" id="ProtNLM"/>
    </source>
</evidence>
<accession>A0ABP4FNF1</accession>
<keyword evidence="3" id="KW-1185">Reference proteome</keyword>
<dbReference type="InterPro" id="IPR024778">
    <property type="entry name" value="Put_cellulase"/>
</dbReference>
<dbReference type="Proteomes" id="UP001501371">
    <property type="component" value="Unassembled WGS sequence"/>
</dbReference>
<dbReference type="InterPro" id="IPR017853">
    <property type="entry name" value="GH"/>
</dbReference>
<name>A0ABP4FNF1_9ACTN</name>
<comment type="caution">
    <text evidence="2">The sequence shown here is derived from an EMBL/GenBank/DDBJ whole genome shotgun (WGS) entry which is preliminary data.</text>
</comment>
<dbReference type="Gene3D" id="3.20.20.80">
    <property type="entry name" value="Glycosidases"/>
    <property type="match status" value="1"/>
</dbReference>